<protein>
    <submittedName>
        <fullName evidence="1">Uncharacterized protein</fullName>
    </submittedName>
</protein>
<keyword evidence="2" id="KW-1185">Reference proteome</keyword>
<evidence type="ECO:0000313" key="1">
    <source>
        <dbReference type="EMBL" id="MED6198932.1"/>
    </source>
</evidence>
<organism evidence="1 2">
    <name type="scientific">Stylosanthes scabra</name>
    <dbReference type="NCBI Taxonomy" id="79078"/>
    <lineage>
        <taxon>Eukaryota</taxon>
        <taxon>Viridiplantae</taxon>
        <taxon>Streptophyta</taxon>
        <taxon>Embryophyta</taxon>
        <taxon>Tracheophyta</taxon>
        <taxon>Spermatophyta</taxon>
        <taxon>Magnoliopsida</taxon>
        <taxon>eudicotyledons</taxon>
        <taxon>Gunneridae</taxon>
        <taxon>Pentapetalae</taxon>
        <taxon>rosids</taxon>
        <taxon>fabids</taxon>
        <taxon>Fabales</taxon>
        <taxon>Fabaceae</taxon>
        <taxon>Papilionoideae</taxon>
        <taxon>50 kb inversion clade</taxon>
        <taxon>dalbergioids sensu lato</taxon>
        <taxon>Dalbergieae</taxon>
        <taxon>Pterocarpus clade</taxon>
        <taxon>Stylosanthes</taxon>
    </lineage>
</organism>
<comment type="caution">
    <text evidence="1">The sequence shown here is derived from an EMBL/GenBank/DDBJ whole genome shotgun (WGS) entry which is preliminary data.</text>
</comment>
<sequence>MCMHRVSGAYAPMLEGKMKKGSLRSKKRSLEAILGKSSTHSRSGRICVQALSHPRLGIPDQA</sequence>
<dbReference type="EMBL" id="JASCZI010212270">
    <property type="protein sequence ID" value="MED6198932.1"/>
    <property type="molecule type" value="Genomic_DNA"/>
</dbReference>
<dbReference type="Proteomes" id="UP001341840">
    <property type="component" value="Unassembled WGS sequence"/>
</dbReference>
<proteinExistence type="predicted"/>
<name>A0ABU6XLX7_9FABA</name>
<accession>A0ABU6XLX7</accession>
<reference evidence="1 2" key="1">
    <citation type="journal article" date="2023" name="Plants (Basel)">
        <title>Bridging the Gap: Combining Genomics and Transcriptomics Approaches to Understand Stylosanthes scabra, an Orphan Legume from the Brazilian Caatinga.</title>
        <authorList>
            <person name="Ferreira-Neto J.R.C."/>
            <person name="da Silva M.D."/>
            <person name="Binneck E."/>
            <person name="de Melo N.F."/>
            <person name="da Silva R.H."/>
            <person name="de Melo A.L.T.M."/>
            <person name="Pandolfi V."/>
            <person name="Bustamante F.O."/>
            <person name="Brasileiro-Vidal A.C."/>
            <person name="Benko-Iseppon A.M."/>
        </authorList>
    </citation>
    <scope>NUCLEOTIDE SEQUENCE [LARGE SCALE GENOMIC DNA]</scope>
    <source>
        <tissue evidence="1">Leaves</tissue>
    </source>
</reference>
<evidence type="ECO:0000313" key="2">
    <source>
        <dbReference type="Proteomes" id="UP001341840"/>
    </source>
</evidence>
<gene>
    <name evidence="1" type="ORF">PIB30_071316</name>
</gene>